<sequence>MKSNIGALIEEVGFTDDHIAKKLNVSKRSIYNWRKGISYPNFEKAHELARLLNCNVDDLAEYVEGS</sequence>
<dbReference type="Gene3D" id="1.10.260.40">
    <property type="entry name" value="lambda repressor-like DNA-binding domains"/>
    <property type="match status" value="1"/>
</dbReference>
<evidence type="ECO:0000313" key="2">
    <source>
        <dbReference type="EMBL" id="TYS68497.1"/>
    </source>
</evidence>
<dbReference type="Proteomes" id="UP000322524">
    <property type="component" value="Unassembled WGS sequence"/>
</dbReference>
<dbReference type="InterPro" id="IPR010982">
    <property type="entry name" value="Lambda_DNA-bd_dom_sf"/>
</dbReference>
<feature type="domain" description="HTH cro/C1-type" evidence="1">
    <location>
        <begin position="20"/>
        <end position="59"/>
    </location>
</feature>
<organism evidence="2 3">
    <name type="scientific">Sutcliffiella horikoshii</name>
    <dbReference type="NCBI Taxonomy" id="79883"/>
    <lineage>
        <taxon>Bacteria</taxon>
        <taxon>Bacillati</taxon>
        <taxon>Bacillota</taxon>
        <taxon>Bacilli</taxon>
        <taxon>Bacillales</taxon>
        <taxon>Bacillaceae</taxon>
        <taxon>Sutcliffiella</taxon>
    </lineage>
</organism>
<dbReference type="OrthoDB" id="2642285at2"/>
<dbReference type="SUPFAM" id="SSF47413">
    <property type="entry name" value="lambda repressor-like DNA-binding domains"/>
    <property type="match status" value="1"/>
</dbReference>
<dbReference type="EMBL" id="VTEV01000004">
    <property type="protein sequence ID" value="TYS68497.1"/>
    <property type="molecule type" value="Genomic_DNA"/>
</dbReference>
<dbReference type="PROSITE" id="PS50943">
    <property type="entry name" value="HTH_CROC1"/>
    <property type="match status" value="1"/>
</dbReference>
<gene>
    <name evidence="2" type="ORF">FZC76_09935</name>
</gene>
<evidence type="ECO:0000313" key="3">
    <source>
        <dbReference type="Proteomes" id="UP000322524"/>
    </source>
</evidence>
<reference evidence="2 3" key="1">
    <citation type="submission" date="2019-08" db="EMBL/GenBank/DDBJ databases">
        <title>Bacillus genomes from the desert of Cuatro Cienegas, Coahuila.</title>
        <authorList>
            <person name="Olmedo-Alvarez G."/>
        </authorList>
    </citation>
    <scope>NUCLEOTIDE SEQUENCE [LARGE SCALE GENOMIC DNA]</scope>
    <source>
        <strain evidence="2 3">CH28_1T</strain>
    </source>
</reference>
<dbReference type="CDD" id="cd00093">
    <property type="entry name" value="HTH_XRE"/>
    <property type="match status" value="1"/>
</dbReference>
<protein>
    <submittedName>
        <fullName evidence="2">Helix-turn-helix transcriptional regulator</fullName>
    </submittedName>
</protein>
<dbReference type="SMART" id="SM00530">
    <property type="entry name" value="HTH_XRE"/>
    <property type="match status" value="1"/>
</dbReference>
<dbReference type="InterPro" id="IPR001387">
    <property type="entry name" value="Cro/C1-type_HTH"/>
</dbReference>
<dbReference type="AlphaFoldDB" id="A0A5D4SYF4"/>
<proteinExistence type="predicted"/>
<evidence type="ECO:0000259" key="1">
    <source>
        <dbReference type="PROSITE" id="PS50943"/>
    </source>
</evidence>
<dbReference type="Pfam" id="PF01381">
    <property type="entry name" value="HTH_3"/>
    <property type="match status" value="1"/>
</dbReference>
<dbReference type="GO" id="GO:0003677">
    <property type="term" value="F:DNA binding"/>
    <property type="evidence" value="ECO:0007669"/>
    <property type="project" value="InterPro"/>
</dbReference>
<comment type="caution">
    <text evidence="2">The sequence shown here is derived from an EMBL/GenBank/DDBJ whole genome shotgun (WGS) entry which is preliminary data.</text>
</comment>
<name>A0A5D4SYF4_9BACI</name>
<accession>A0A5D4SYF4</accession>